<dbReference type="GeneID" id="96008794"/>
<keyword evidence="3 5" id="KW-1133">Transmembrane helix</keyword>
<comment type="subcellular location">
    <subcellularLocation>
        <location evidence="1">Membrane</location>
    </subcellularLocation>
    <subcellularLocation>
        <location evidence="5">Mitochondrion inner membrane</location>
        <topology evidence="5">Multi-pass membrane protein</topology>
    </subcellularLocation>
</comment>
<gene>
    <name evidence="7" type="ORF">WHR41_07351</name>
</gene>
<feature type="transmembrane region" description="Helical" evidence="5">
    <location>
        <begin position="91"/>
        <end position="112"/>
    </location>
</feature>
<dbReference type="PROSITE" id="PS50895">
    <property type="entry name" value="SURF1"/>
    <property type="match status" value="1"/>
</dbReference>
<proteinExistence type="inferred from homology"/>
<dbReference type="Pfam" id="PF02104">
    <property type="entry name" value="SURF1"/>
    <property type="match status" value="1"/>
</dbReference>
<evidence type="ECO:0000313" key="8">
    <source>
        <dbReference type="Proteomes" id="UP000803884"/>
    </source>
</evidence>
<feature type="region of interest" description="Disordered" evidence="6">
    <location>
        <begin position="39"/>
        <end position="73"/>
    </location>
</feature>
<comment type="function">
    <text evidence="5">Probably involved in the biogenesis of the COX complex.</text>
</comment>
<organism evidence="7 8">
    <name type="scientific">Cladosporium halotolerans</name>
    <dbReference type="NCBI Taxonomy" id="1052096"/>
    <lineage>
        <taxon>Eukaryota</taxon>
        <taxon>Fungi</taxon>
        <taxon>Dikarya</taxon>
        <taxon>Ascomycota</taxon>
        <taxon>Pezizomycotina</taxon>
        <taxon>Dothideomycetes</taxon>
        <taxon>Dothideomycetidae</taxon>
        <taxon>Cladosporiales</taxon>
        <taxon>Cladosporiaceae</taxon>
        <taxon>Cladosporium</taxon>
    </lineage>
</organism>
<dbReference type="GO" id="GO:0033617">
    <property type="term" value="P:mitochondrial respiratory chain complex IV assembly"/>
    <property type="evidence" value="ECO:0007669"/>
    <property type="project" value="TreeGrafter"/>
</dbReference>
<keyword evidence="8" id="KW-1185">Reference proteome</keyword>
<comment type="similarity">
    <text evidence="5">Belongs to the SURF1 family.</text>
</comment>
<evidence type="ECO:0000256" key="6">
    <source>
        <dbReference type="SAM" id="MobiDB-lite"/>
    </source>
</evidence>
<evidence type="ECO:0000313" key="7">
    <source>
        <dbReference type="EMBL" id="KAL1583928.1"/>
    </source>
</evidence>
<comment type="caution">
    <text evidence="7">The sequence shown here is derived from an EMBL/GenBank/DDBJ whole genome shotgun (WGS) entry which is preliminary data.</text>
</comment>
<accession>A0AB34KFG6</accession>
<feature type="compositionally biased region" description="Low complexity" evidence="6">
    <location>
        <begin position="39"/>
        <end position="59"/>
    </location>
</feature>
<dbReference type="EMBL" id="JAAQHG020000030">
    <property type="protein sequence ID" value="KAL1583928.1"/>
    <property type="molecule type" value="Genomic_DNA"/>
</dbReference>
<evidence type="ECO:0000256" key="4">
    <source>
        <dbReference type="ARBA" id="ARBA00023136"/>
    </source>
</evidence>
<evidence type="ECO:0000256" key="1">
    <source>
        <dbReference type="ARBA" id="ARBA00004370"/>
    </source>
</evidence>
<dbReference type="AlphaFoldDB" id="A0AB34KFG6"/>
<keyword evidence="5" id="KW-0496">Mitochondrion</keyword>
<dbReference type="GO" id="GO:0005743">
    <property type="term" value="C:mitochondrial inner membrane"/>
    <property type="evidence" value="ECO:0007669"/>
    <property type="project" value="UniProtKB-SubCell"/>
</dbReference>
<name>A0AB34KFG6_9PEZI</name>
<evidence type="ECO:0000256" key="2">
    <source>
        <dbReference type="ARBA" id="ARBA00022692"/>
    </source>
</evidence>
<dbReference type="InterPro" id="IPR045214">
    <property type="entry name" value="Surf1/Surf4"/>
</dbReference>
<evidence type="ECO:0000256" key="5">
    <source>
        <dbReference type="RuleBase" id="RU363076"/>
    </source>
</evidence>
<dbReference type="RefSeq" id="XP_069227034.1">
    <property type="nucleotide sequence ID" value="XM_069375956.1"/>
</dbReference>
<keyword evidence="5" id="KW-0999">Mitochondrion inner membrane</keyword>
<dbReference type="PANTHER" id="PTHR23427">
    <property type="entry name" value="SURFEIT LOCUS PROTEIN"/>
    <property type="match status" value="1"/>
</dbReference>
<dbReference type="Proteomes" id="UP000803884">
    <property type="component" value="Unassembled WGS sequence"/>
</dbReference>
<dbReference type="CDD" id="cd06662">
    <property type="entry name" value="SURF1"/>
    <property type="match status" value="1"/>
</dbReference>
<keyword evidence="4 5" id="KW-0472">Membrane</keyword>
<reference evidence="7 8" key="1">
    <citation type="journal article" date="2020" name="Microbiol. Resour. Announc.">
        <title>Draft Genome Sequence of a Cladosporium Species Isolated from the Mesophotic Ascidian Didemnum maculosum.</title>
        <authorList>
            <person name="Gioti A."/>
            <person name="Siaperas R."/>
            <person name="Nikolaivits E."/>
            <person name="Le Goff G."/>
            <person name="Ouazzani J."/>
            <person name="Kotoulas G."/>
            <person name="Topakas E."/>
        </authorList>
    </citation>
    <scope>NUCLEOTIDE SEQUENCE [LARGE SCALE GENOMIC DNA]</scope>
    <source>
        <strain evidence="7 8">TM138-S3</strain>
    </source>
</reference>
<evidence type="ECO:0000256" key="3">
    <source>
        <dbReference type="ARBA" id="ARBA00022989"/>
    </source>
</evidence>
<dbReference type="InterPro" id="IPR002994">
    <property type="entry name" value="Surf1/Shy1"/>
</dbReference>
<sequence length="341" mass="38787">MDKSRILWRTFSTASTAVSKRNITTATQRPSWTCTNCLRRQQPTTTTRKPTTLLRPQTRSQSTQPGDDPAFTSIIDNPPQLIRSGRRHNKLGLAILAAIPITAFLLGCWQVQRLGWKTELIARFEDRLLKDPLPLPPQIDPAAVKDFDYRRVLARGVWRHDQEMLIGPRVHDGQPGYQVVTPLERRGEFPGNEGNSTVLVSRGWIPKTKAAQALRPEGLPRGVVTVEGLLREPWKKNMFTPDNKPAEGKFYFPDVYEMAAHVGSQPIWVEETMKADLLESYSREDKGVPIGRPPEVNLRNNHGQYIFTWFSLSAATSVMMWMVLRKPASGINRRVRQNKSW</sequence>
<keyword evidence="2 5" id="KW-0812">Transmembrane</keyword>
<protein>
    <recommendedName>
        <fullName evidence="5">SURF1-like protein</fullName>
    </recommendedName>
</protein>
<feature type="transmembrane region" description="Helical" evidence="5">
    <location>
        <begin position="305"/>
        <end position="324"/>
    </location>
</feature>
<dbReference type="PANTHER" id="PTHR23427:SF2">
    <property type="entry name" value="SURFEIT LOCUS PROTEIN 1"/>
    <property type="match status" value="1"/>
</dbReference>